<dbReference type="GO" id="GO:0004518">
    <property type="term" value="F:nuclease activity"/>
    <property type="evidence" value="ECO:0007669"/>
    <property type="project" value="UniProtKB-KW"/>
</dbReference>
<evidence type="ECO:0000259" key="5">
    <source>
        <dbReference type="Pfam" id="PF01850"/>
    </source>
</evidence>
<keyword evidence="4" id="KW-0460">Magnesium</keyword>
<evidence type="ECO:0000313" key="6">
    <source>
        <dbReference type="EMBL" id="RFA27392.1"/>
    </source>
</evidence>
<dbReference type="PANTHER" id="PTHR36173">
    <property type="entry name" value="RIBONUCLEASE VAPC16-RELATED"/>
    <property type="match status" value="1"/>
</dbReference>
<keyword evidence="3" id="KW-0378">Hydrolase</keyword>
<accession>A0A3E0WDN8</accession>
<evidence type="ECO:0000256" key="1">
    <source>
        <dbReference type="ARBA" id="ARBA00022722"/>
    </source>
</evidence>
<sequence>MGPVVKLLLDTHTAYWAVRVPERIPEAAMTLITDPSNERLVSAVTPWELGIKLRKGGFPEAGPFLAALAHHLVSLRATELPITGEHALAAGRLDWDHNDPFDRMLASQAIVENAVLVTADTAFAGLAGLRSVWR</sequence>
<dbReference type="CDD" id="cd09872">
    <property type="entry name" value="PIN_Sll0205-like"/>
    <property type="match status" value="1"/>
</dbReference>
<keyword evidence="1" id="KW-0540">Nuclease</keyword>
<dbReference type="SUPFAM" id="SSF88723">
    <property type="entry name" value="PIN domain-like"/>
    <property type="match status" value="1"/>
</dbReference>
<comment type="caution">
    <text evidence="6">The sequence shown here is derived from an EMBL/GenBank/DDBJ whole genome shotgun (WGS) entry which is preliminary data.</text>
</comment>
<dbReference type="EMBL" id="NBXE01000019">
    <property type="protein sequence ID" value="RFA27392.1"/>
    <property type="molecule type" value="Genomic_DNA"/>
</dbReference>
<dbReference type="PANTHER" id="PTHR36173:SF2">
    <property type="entry name" value="RIBONUCLEASE VAPC16"/>
    <property type="match status" value="1"/>
</dbReference>
<dbReference type="GO" id="GO:0046872">
    <property type="term" value="F:metal ion binding"/>
    <property type="evidence" value="ECO:0007669"/>
    <property type="project" value="UniProtKB-KW"/>
</dbReference>
<reference evidence="6 7" key="1">
    <citation type="submission" date="2017-04" db="EMBL/GenBank/DDBJ databases">
        <title>Comparative genome analysis of Subtercola boreus.</title>
        <authorList>
            <person name="Cho Y.-J."/>
            <person name="Cho A."/>
            <person name="Kim O.-S."/>
            <person name="Lee J.-I."/>
        </authorList>
    </citation>
    <scope>NUCLEOTIDE SEQUENCE [LARGE SCALE GENOMIC DNA]</scope>
    <source>
        <strain evidence="6 7">P28004</strain>
    </source>
</reference>
<dbReference type="InterPro" id="IPR002716">
    <property type="entry name" value="PIN_dom"/>
</dbReference>
<evidence type="ECO:0000256" key="3">
    <source>
        <dbReference type="ARBA" id="ARBA00022801"/>
    </source>
</evidence>
<name>A0A3E0WDN8_9MICO</name>
<dbReference type="InterPro" id="IPR029060">
    <property type="entry name" value="PIN-like_dom_sf"/>
</dbReference>
<proteinExistence type="predicted"/>
<protein>
    <recommendedName>
        <fullName evidence="5">PIN domain-containing protein</fullName>
    </recommendedName>
</protein>
<dbReference type="Pfam" id="PF01850">
    <property type="entry name" value="PIN"/>
    <property type="match status" value="1"/>
</dbReference>
<gene>
    <name evidence="6" type="ORF">B7R25_06485</name>
</gene>
<dbReference type="InterPro" id="IPR041705">
    <property type="entry name" value="PIN_Sll0205"/>
</dbReference>
<dbReference type="Gene3D" id="3.40.50.1010">
    <property type="entry name" value="5'-nuclease"/>
    <property type="match status" value="1"/>
</dbReference>
<organism evidence="6 7">
    <name type="scientific">Subtercola boreus</name>
    <dbReference type="NCBI Taxonomy" id="120213"/>
    <lineage>
        <taxon>Bacteria</taxon>
        <taxon>Bacillati</taxon>
        <taxon>Actinomycetota</taxon>
        <taxon>Actinomycetes</taxon>
        <taxon>Micrococcales</taxon>
        <taxon>Microbacteriaceae</taxon>
        <taxon>Subtercola</taxon>
    </lineage>
</organism>
<dbReference type="OrthoDB" id="9798990at2"/>
<dbReference type="AlphaFoldDB" id="A0A3E0WDN8"/>
<dbReference type="GO" id="GO:0016787">
    <property type="term" value="F:hydrolase activity"/>
    <property type="evidence" value="ECO:0007669"/>
    <property type="project" value="UniProtKB-KW"/>
</dbReference>
<evidence type="ECO:0000256" key="2">
    <source>
        <dbReference type="ARBA" id="ARBA00022723"/>
    </source>
</evidence>
<dbReference type="Proteomes" id="UP000257080">
    <property type="component" value="Unassembled WGS sequence"/>
</dbReference>
<feature type="domain" description="PIN" evidence="5">
    <location>
        <begin position="8"/>
        <end position="127"/>
    </location>
</feature>
<dbReference type="InterPro" id="IPR052919">
    <property type="entry name" value="TA_system_RNase"/>
</dbReference>
<evidence type="ECO:0000313" key="7">
    <source>
        <dbReference type="Proteomes" id="UP000257080"/>
    </source>
</evidence>
<evidence type="ECO:0000256" key="4">
    <source>
        <dbReference type="ARBA" id="ARBA00022842"/>
    </source>
</evidence>
<keyword evidence="2" id="KW-0479">Metal-binding</keyword>